<protein>
    <recommendedName>
        <fullName evidence="4">Asl1-like glycosyl hydrolase catalytic domain-containing protein</fullName>
    </recommendedName>
</protein>
<dbReference type="OrthoDB" id="9776971at2"/>
<dbReference type="InterPro" id="IPR017853">
    <property type="entry name" value="GH"/>
</dbReference>
<evidence type="ECO:0000256" key="1">
    <source>
        <dbReference type="SAM" id="SignalP"/>
    </source>
</evidence>
<dbReference type="RefSeq" id="WP_120750055.1">
    <property type="nucleotide sequence ID" value="NZ_RBAH01000022.1"/>
</dbReference>
<dbReference type="SUPFAM" id="SSF51445">
    <property type="entry name" value="(Trans)glycosidases"/>
    <property type="match status" value="1"/>
</dbReference>
<name>A0A3B0BR91_9BACL</name>
<evidence type="ECO:0008006" key="4">
    <source>
        <dbReference type="Google" id="ProtNLM"/>
    </source>
</evidence>
<accession>A0A3B0BR91</accession>
<organism evidence="2 3">
    <name type="scientific">Paenibacillus ginsengarvi</name>
    <dbReference type="NCBI Taxonomy" id="400777"/>
    <lineage>
        <taxon>Bacteria</taxon>
        <taxon>Bacillati</taxon>
        <taxon>Bacillota</taxon>
        <taxon>Bacilli</taxon>
        <taxon>Bacillales</taxon>
        <taxon>Paenibacillaceae</taxon>
        <taxon>Paenibacillus</taxon>
    </lineage>
</organism>
<feature type="signal peptide" evidence="1">
    <location>
        <begin position="1"/>
        <end position="38"/>
    </location>
</feature>
<sequence length="524" mass="57767">MILSHNNSPNKRSRSGLSRAKALMSLLLVASLSGAVAAAAPAPAQKEAAAGVPAVQSGTESVNAAATATISVDASVYEPALDLFRPKRTNANYWQLVNNTPDKQQLQPFGFQVYRMWIPMDSVYNYSTGQYSYNYYDAYFNLVGSMSDEIMLNILKGVDKVDNGTITLQQYETILVNILTHYKQLYPKIKYVEALNEWNLGYKNIVNYSYYDFYQVYDRAVRTVNAQLTPAIPLQVGGAVEEQLSGWTEQFLDDFAGDPNPDKRLDFISYHTYIRHAKPISLEGQKATLQGWLAAKGLDPNTPVYVTEAGIFGGNEHSDSYDRDVLLQASGMATIHYKYAMQGLAPFHWVDRHSSNTIKNILAPDVQGVLTPYGNMMKMQSMLKANGVAAASDGQNADGFGVYGIASADSSGVAVMAWNFNWYEHIWTNSSGTKKYTSTGPDYDTTIAIEHLPAAFSGNNIRVERYLIDSAHSNYRYNPAQAAFTKVGDYVAAGSDSFLKTAYLERNAVTLLVLTPTTNAPTEP</sequence>
<dbReference type="AlphaFoldDB" id="A0A3B0BR91"/>
<feature type="chain" id="PRO_5038686422" description="Asl1-like glycosyl hydrolase catalytic domain-containing protein" evidence="1">
    <location>
        <begin position="39"/>
        <end position="524"/>
    </location>
</feature>
<keyword evidence="3" id="KW-1185">Reference proteome</keyword>
<reference evidence="2 3" key="1">
    <citation type="journal article" date="2007" name="Int. J. Syst. Evol. Microbiol.">
        <title>Paenibacillus ginsengarvi sp. nov., isolated from soil from ginseng cultivation.</title>
        <authorList>
            <person name="Yoon M.H."/>
            <person name="Ten L.N."/>
            <person name="Im W.T."/>
        </authorList>
    </citation>
    <scope>NUCLEOTIDE SEQUENCE [LARGE SCALE GENOMIC DNA]</scope>
    <source>
        <strain evidence="2 3">KCTC 13059</strain>
    </source>
</reference>
<dbReference type="Proteomes" id="UP000282311">
    <property type="component" value="Unassembled WGS sequence"/>
</dbReference>
<dbReference type="EMBL" id="RBAH01000022">
    <property type="protein sequence ID" value="RKN75825.1"/>
    <property type="molecule type" value="Genomic_DNA"/>
</dbReference>
<gene>
    <name evidence="2" type="ORF">D7M11_25300</name>
</gene>
<proteinExistence type="predicted"/>
<evidence type="ECO:0000313" key="3">
    <source>
        <dbReference type="Proteomes" id="UP000282311"/>
    </source>
</evidence>
<dbReference type="Gene3D" id="3.20.20.80">
    <property type="entry name" value="Glycosidases"/>
    <property type="match status" value="1"/>
</dbReference>
<comment type="caution">
    <text evidence="2">The sequence shown here is derived from an EMBL/GenBank/DDBJ whole genome shotgun (WGS) entry which is preliminary data.</text>
</comment>
<keyword evidence="1" id="KW-0732">Signal</keyword>
<evidence type="ECO:0000313" key="2">
    <source>
        <dbReference type="EMBL" id="RKN75825.1"/>
    </source>
</evidence>